<dbReference type="GO" id="GO:0032993">
    <property type="term" value="C:protein-DNA complex"/>
    <property type="evidence" value="ECO:0007669"/>
    <property type="project" value="TreeGrafter"/>
</dbReference>
<dbReference type="GO" id="GO:0000976">
    <property type="term" value="F:transcription cis-regulatory region binding"/>
    <property type="evidence" value="ECO:0007669"/>
    <property type="project" value="TreeGrafter"/>
</dbReference>
<keyword evidence="4 6" id="KW-0238">DNA-binding</keyword>
<evidence type="ECO:0000259" key="7">
    <source>
        <dbReference type="PROSITE" id="PS51755"/>
    </source>
</evidence>
<keyword evidence="3" id="KW-0805">Transcription regulation</keyword>
<evidence type="ECO:0000256" key="2">
    <source>
        <dbReference type="ARBA" id="ARBA00023012"/>
    </source>
</evidence>
<dbReference type="PANTHER" id="PTHR48111:SF22">
    <property type="entry name" value="REGULATOR OF RPOS"/>
    <property type="match status" value="1"/>
</dbReference>
<keyword evidence="1" id="KW-0597">Phosphoprotein</keyword>
<keyword evidence="5" id="KW-0804">Transcription</keyword>
<evidence type="ECO:0000256" key="3">
    <source>
        <dbReference type="ARBA" id="ARBA00023015"/>
    </source>
</evidence>
<proteinExistence type="predicted"/>
<evidence type="ECO:0000256" key="5">
    <source>
        <dbReference type="ARBA" id="ARBA00023163"/>
    </source>
</evidence>
<dbReference type="SMART" id="SM00862">
    <property type="entry name" value="Trans_reg_C"/>
    <property type="match status" value="1"/>
</dbReference>
<evidence type="ECO:0000256" key="4">
    <source>
        <dbReference type="ARBA" id="ARBA00023125"/>
    </source>
</evidence>
<comment type="caution">
    <text evidence="8">The sequence shown here is derived from an EMBL/GenBank/DDBJ whole genome shotgun (WGS) entry which is preliminary data.</text>
</comment>
<evidence type="ECO:0000256" key="1">
    <source>
        <dbReference type="ARBA" id="ARBA00022553"/>
    </source>
</evidence>
<dbReference type="Pfam" id="PF00486">
    <property type="entry name" value="Trans_reg_C"/>
    <property type="match status" value="1"/>
</dbReference>
<dbReference type="InterPro" id="IPR016032">
    <property type="entry name" value="Sig_transdc_resp-reg_C-effctor"/>
</dbReference>
<name>A0A2M7U1P1_9BACT</name>
<dbReference type="InterPro" id="IPR001867">
    <property type="entry name" value="OmpR/PhoB-type_DNA-bd"/>
</dbReference>
<keyword evidence="2" id="KW-0902">Two-component regulatory system</keyword>
<protein>
    <recommendedName>
        <fullName evidence="7">OmpR/PhoB-type domain-containing protein</fullName>
    </recommendedName>
</protein>
<dbReference type="GO" id="GO:0000156">
    <property type="term" value="F:phosphorelay response regulator activity"/>
    <property type="evidence" value="ECO:0007669"/>
    <property type="project" value="TreeGrafter"/>
</dbReference>
<dbReference type="AlphaFoldDB" id="A0A2M7U1P1"/>
<dbReference type="EMBL" id="PFOB01000007">
    <property type="protein sequence ID" value="PIZ63959.1"/>
    <property type="molecule type" value="Genomic_DNA"/>
</dbReference>
<dbReference type="CDD" id="cd00383">
    <property type="entry name" value="trans_reg_C"/>
    <property type="match status" value="1"/>
</dbReference>
<dbReference type="GO" id="GO:0006355">
    <property type="term" value="P:regulation of DNA-templated transcription"/>
    <property type="evidence" value="ECO:0007669"/>
    <property type="project" value="InterPro"/>
</dbReference>
<evidence type="ECO:0000256" key="6">
    <source>
        <dbReference type="PROSITE-ProRule" id="PRU01091"/>
    </source>
</evidence>
<gene>
    <name evidence="8" type="ORF">COY16_00535</name>
</gene>
<dbReference type="SUPFAM" id="SSF46894">
    <property type="entry name" value="C-terminal effector domain of the bipartite response regulators"/>
    <property type="match status" value="1"/>
</dbReference>
<reference evidence="9" key="1">
    <citation type="submission" date="2017-09" db="EMBL/GenBank/DDBJ databases">
        <title>Depth-based differentiation of microbial function through sediment-hosted aquifers and enrichment of novel symbionts in the deep terrestrial subsurface.</title>
        <authorList>
            <person name="Probst A.J."/>
            <person name="Ladd B."/>
            <person name="Jarett J.K."/>
            <person name="Geller-Mcgrath D.E."/>
            <person name="Sieber C.M.K."/>
            <person name="Emerson J.B."/>
            <person name="Anantharaman K."/>
            <person name="Thomas B.C."/>
            <person name="Malmstrom R."/>
            <person name="Stieglmeier M."/>
            <person name="Klingl A."/>
            <person name="Woyke T."/>
            <person name="Ryan C.M."/>
            <person name="Banfield J.F."/>
        </authorList>
    </citation>
    <scope>NUCLEOTIDE SEQUENCE [LARGE SCALE GENOMIC DNA]</scope>
</reference>
<evidence type="ECO:0000313" key="8">
    <source>
        <dbReference type="EMBL" id="PIZ63959.1"/>
    </source>
</evidence>
<dbReference type="PROSITE" id="PS51755">
    <property type="entry name" value="OMPR_PHOB"/>
    <property type="match status" value="1"/>
</dbReference>
<dbReference type="Proteomes" id="UP000228503">
    <property type="component" value="Unassembled WGS sequence"/>
</dbReference>
<feature type="domain" description="OmpR/PhoB-type" evidence="7">
    <location>
        <begin position="1"/>
        <end position="98"/>
    </location>
</feature>
<sequence>MMIYVADLRLDTDTREVSRASKSIHLTKQELKLLQFLMDHKDEPVSREQILSHIWHGAGTIKTRIVDVYIGYLRKKIDHGFEKKLINTLHGNGYMISGS</sequence>
<dbReference type="PANTHER" id="PTHR48111">
    <property type="entry name" value="REGULATOR OF RPOS"/>
    <property type="match status" value="1"/>
</dbReference>
<dbReference type="GO" id="GO:0005829">
    <property type="term" value="C:cytosol"/>
    <property type="evidence" value="ECO:0007669"/>
    <property type="project" value="TreeGrafter"/>
</dbReference>
<evidence type="ECO:0000313" key="9">
    <source>
        <dbReference type="Proteomes" id="UP000228503"/>
    </source>
</evidence>
<organism evidence="8 9">
    <name type="scientific">Candidatus Roizmanbacteria bacterium CG_4_10_14_0_2_um_filter_39_13</name>
    <dbReference type="NCBI Taxonomy" id="1974825"/>
    <lineage>
        <taxon>Bacteria</taxon>
        <taxon>Candidatus Roizmaniibacteriota</taxon>
    </lineage>
</organism>
<dbReference type="FunFam" id="1.10.10.10:FF:000005">
    <property type="entry name" value="Two-component system response regulator"/>
    <property type="match status" value="1"/>
</dbReference>
<dbReference type="Gene3D" id="1.10.10.10">
    <property type="entry name" value="Winged helix-like DNA-binding domain superfamily/Winged helix DNA-binding domain"/>
    <property type="match status" value="1"/>
</dbReference>
<feature type="DNA-binding region" description="OmpR/PhoB-type" evidence="6">
    <location>
        <begin position="1"/>
        <end position="98"/>
    </location>
</feature>
<dbReference type="InterPro" id="IPR036388">
    <property type="entry name" value="WH-like_DNA-bd_sf"/>
</dbReference>
<dbReference type="InterPro" id="IPR039420">
    <property type="entry name" value="WalR-like"/>
</dbReference>
<accession>A0A2M7U1P1</accession>